<sequence>MSQGRGTRRAGLLLACVGLVALSPGCRQSPFHRLPSPVEPARAVPAVATSDESPAPPAGGSVATPSASLGTTSAEPAPAPITARATPMLDEALRRAEAAERLAAEEQEKARREPARPRESSGPVATAVPSKPEAPPAAPAGIENAHAAPVPSPQPPSPASSGVRLVSLSEEDADAPAPAGQTEDPEADMIPTLEPAPSVAEASGDSAGAAPADTWRQSLDRLRTAARAAAGHDAPEAGRHEPPGFSIAELRLCRKVVGHGRVEAIDPGNLRPGQPVIVYCELDGLSHDRAGGEFRSRLSSRMEIVAAGSGDVAWSRSLGEAEDHAPLPRHDNFVNHRIALPETLPPGEYRIRMTVTDLIAGRTATTEAPVTLAR</sequence>
<accession>A0A5B9VX52</accession>
<protein>
    <submittedName>
        <fullName evidence="2">Uncharacterized protein</fullName>
    </submittedName>
</protein>
<evidence type="ECO:0000313" key="3">
    <source>
        <dbReference type="Proteomes" id="UP000324233"/>
    </source>
</evidence>
<keyword evidence="3" id="KW-1185">Reference proteome</keyword>
<dbReference type="EMBL" id="CP042997">
    <property type="protein sequence ID" value="QEH32699.1"/>
    <property type="molecule type" value="Genomic_DNA"/>
</dbReference>
<dbReference type="AlphaFoldDB" id="A0A5B9VX52"/>
<feature type="region of interest" description="Disordered" evidence="1">
    <location>
        <begin position="43"/>
        <end position="86"/>
    </location>
</feature>
<organism evidence="2 3">
    <name type="scientific">Aquisphaera giovannonii</name>
    <dbReference type="NCBI Taxonomy" id="406548"/>
    <lineage>
        <taxon>Bacteria</taxon>
        <taxon>Pseudomonadati</taxon>
        <taxon>Planctomycetota</taxon>
        <taxon>Planctomycetia</taxon>
        <taxon>Isosphaerales</taxon>
        <taxon>Isosphaeraceae</taxon>
        <taxon>Aquisphaera</taxon>
    </lineage>
</organism>
<dbReference type="Proteomes" id="UP000324233">
    <property type="component" value="Chromosome"/>
</dbReference>
<reference evidence="2 3" key="1">
    <citation type="submission" date="2019-08" db="EMBL/GenBank/DDBJ databases">
        <title>Deep-cultivation of Planctomycetes and their phenomic and genomic characterization uncovers novel biology.</title>
        <authorList>
            <person name="Wiegand S."/>
            <person name="Jogler M."/>
            <person name="Boedeker C."/>
            <person name="Pinto D."/>
            <person name="Vollmers J."/>
            <person name="Rivas-Marin E."/>
            <person name="Kohn T."/>
            <person name="Peeters S.H."/>
            <person name="Heuer A."/>
            <person name="Rast P."/>
            <person name="Oberbeckmann S."/>
            <person name="Bunk B."/>
            <person name="Jeske O."/>
            <person name="Meyerdierks A."/>
            <person name="Storesund J.E."/>
            <person name="Kallscheuer N."/>
            <person name="Luecker S."/>
            <person name="Lage O.M."/>
            <person name="Pohl T."/>
            <person name="Merkel B.J."/>
            <person name="Hornburger P."/>
            <person name="Mueller R.-W."/>
            <person name="Bruemmer F."/>
            <person name="Labrenz M."/>
            <person name="Spormann A.M."/>
            <person name="Op den Camp H."/>
            <person name="Overmann J."/>
            <person name="Amann R."/>
            <person name="Jetten M.S.M."/>
            <person name="Mascher T."/>
            <person name="Medema M.H."/>
            <person name="Devos D.P."/>
            <person name="Kaster A.-K."/>
            <person name="Ovreas L."/>
            <person name="Rohde M."/>
            <person name="Galperin M.Y."/>
            <person name="Jogler C."/>
        </authorList>
    </citation>
    <scope>NUCLEOTIDE SEQUENCE [LARGE SCALE GENOMIC DNA]</scope>
    <source>
        <strain evidence="2 3">OJF2</strain>
    </source>
</reference>
<evidence type="ECO:0000313" key="2">
    <source>
        <dbReference type="EMBL" id="QEH32699.1"/>
    </source>
</evidence>
<evidence type="ECO:0000256" key="1">
    <source>
        <dbReference type="SAM" id="MobiDB-lite"/>
    </source>
</evidence>
<name>A0A5B9VX52_9BACT</name>
<feature type="region of interest" description="Disordered" evidence="1">
    <location>
        <begin position="100"/>
        <end position="191"/>
    </location>
</feature>
<feature type="compositionally biased region" description="Basic and acidic residues" evidence="1">
    <location>
        <begin position="100"/>
        <end position="119"/>
    </location>
</feature>
<dbReference type="KEGG" id="agv:OJF2_11780"/>
<gene>
    <name evidence="2" type="ORF">OJF2_11780</name>
</gene>
<feature type="compositionally biased region" description="Polar residues" evidence="1">
    <location>
        <begin position="63"/>
        <end position="73"/>
    </location>
</feature>
<feature type="compositionally biased region" description="Low complexity" evidence="1">
    <location>
        <begin position="74"/>
        <end position="86"/>
    </location>
</feature>
<proteinExistence type="predicted"/>